<dbReference type="STRING" id="670386.D3B447"/>
<dbReference type="InParanoid" id="D3B447"/>
<dbReference type="Gene3D" id="1.10.3450.20">
    <property type="match status" value="1"/>
</dbReference>
<evidence type="ECO:0000256" key="3">
    <source>
        <dbReference type="ARBA" id="ARBA00022927"/>
    </source>
</evidence>
<dbReference type="PANTHER" id="PTHR13003:SF2">
    <property type="entry name" value="NUCLEAR PORE COMPLEX PROTEIN NUP107"/>
    <property type="match status" value="1"/>
</dbReference>
<keyword evidence="5 7" id="KW-0906">Nuclear pore complex</keyword>
<dbReference type="Pfam" id="PF04121">
    <property type="entry name" value="Nup84_Nup100"/>
    <property type="match status" value="1"/>
</dbReference>
<dbReference type="GO" id="GO:0006406">
    <property type="term" value="P:mRNA export from nucleus"/>
    <property type="evidence" value="ECO:0007669"/>
    <property type="project" value="TreeGrafter"/>
</dbReference>
<comment type="caution">
    <text evidence="9">The sequence shown here is derived from an EMBL/GenBank/DDBJ whole genome shotgun (WGS) entry which is preliminary data.</text>
</comment>
<keyword evidence="1 7" id="KW-0813">Transport</keyword>
<comment type="function">
    <text evidence="7">Functions as a component of the nuclear pore complex (NPC).</text>
</comment>
<evidence type="ECO:0000256" key="1">
    <source>
        <dbReference type="ARBA" id="ARBA00022448"/>
    </source>
</evidence>
<dbReference type="PANTHER" id="PTHR13003">
    <property type="entry name" value="NUP107-RELATED"/>
    <property type="match status" value="1"/>
</dbReference>
<sequence>MSFKGFSWSDQVNGAGGNDETPSTTPSTTTSSSSTFSSPTFSSEPSTLNPFSSSLFGGNTTNISPSSTTPTSLFSQQLQQPRQQQQSSSSSSMFDTTNYNNNNGFSSLFGGNSNNNTYNNNIDQGFDSSNIFGNNNKNNNQNEFDINMLPDDDIDLSKYNHSNDGAIVSEDTYRSALNDRLMEQYDNEANRSVSGLQMDEIDDPDLDWFRHQTLNKTDDDIFYEIIEKQATIASNNNNNNMNNDTNNQDNQFAYLQMVDQFKTYFVNKLSLLKYQLERHYHLPNKKDTERQIDQVQNEKNTWDILCRLYQDRDKDYPEERDQPDDIQMDSNISQVDVVALNIKRDYQMRENIIVLNWLEEMASMIKYTDEPVYWKKTLEAIKTGNKQHLVQFLDPDAQQRLNLKIDAIDEKDDHQFLSTLWSLLRVGNRELAIQFCQLVGQHWRAQTLIGDAKFASELEIGNPYRNLWRQSCLTLSNNASDEYERAIYGVLAANVGNALPVCKNWYDYLWVYVRVLIDIKLNEELKSIPVPPTSYEDIPPLPTASTFRSTTDILHILRTNSPVDIIKQSMEPYNIIQDRLISDDYQTLLQSLLDILKSGKQSPDFLRLSIGLVLFYRFRTINYQPNPDEQSPENVIIHSYIQYLIDTQKHELVALYTSFLGNDVQRTKLYSKFLEGITELEERQRCLGLAERYNLDTELITETVVNNINAKNRGVSSRSMSTTTEADVAKIDAIGWLCFNPQQRIEAILKSNLLIREFVENNKLDAAQQLIDALPKNSVAISKMESTRSESETIDIIKEFTNWSQYLEATRRIGIWFHNYSKKPKQSTLHFRLTGKESYAQKLDLERKKKEVEEEFGQWSQNNMLYGRDAIESVNTIIKQSWLCPESIQDVNPSEYQKQIHSLRVSCIPPLFFSLHQLLVGTEQYKKSSRICNLIADERLKWYNVFNREQIQEMLSLVQKSLITMMERQDNQSNNSYDILQYKQKIKQ</sequence>
<dbReference type="RefSeq" id="XP_020436212.1">
    <property type="nucleotide sequence ID" value="XM_020574140.1"/>
</dbReference>
<keyword evidence="10" id="KW-1185">Reference proteome</keyword>
<evidence type="ECO:0000256" key="7">
    <source>
        <dbReference type="RuleBase" id="RU365072"/>
    </source>
</evidence>
<keyword evidence="6 7" id="KW-0539">Nucleus</keyword>
<dbReference type="GO" id="GO:0006606">
    <property type="term" value="P:protein import into nucleus"/>
    <property type="evidence" value="ECO:0007669"/>
    <property type="project" value="TreeGrafter"/>
</dbReference>
<feature type="compositionally biased region" description="Low complexity" evidence="8">
    <location>
        <begin position="20"/>
        <end position="47"/>
    </location>
</feature>
<dbReference type="GO" id="GO:0017056">
    <property type="term" value="F:structural constituent of nuclear pore"/>
    <property type="evidence" value="ECO:0007669"/>
    <property type="project" value="UniProtKB-UniRule"/>
</dbReference>
<evidence type="ECO:0000256" key="8">
    <source>
        <dbReference type="SAM" id="MobiDB-lite"/>
    </source>
</evidence>
<dbReference type="EMBL" id="ADBJ01000010">
    <property type="protein sequence ID" value="EFA84095.1"/>
    <property type="molecule type" value="Genomic_DNA"/>
</dbReference>
<evidence type="ECO:0000256" key="4">
    <source>
        <dbReference type="ARBA" id="ARBA00023010"/>
    </source>
</evidence>
<name>D3B447_HETP5</name>
<feature type="compositionally biased region" description="Low complexity" evidence="8">
    <location>
        <begin position="64"/>
        <end position="97"/>
    </location>
</feature>
<feature type="region of interest" description="Disordered" evidence="8">
    <location>
        <begin position="1"/>
        <end position="97"/>
    </location>
</feature>
<keyword evidence="3" id="KW-0653">Protein transport</keyword>
<keyword evidence="7" id="KW-0472">Membrane</keyword>
<evidence type="ECO:0000313" key="10">
    <source>
        <dbReference type="Proteomes" id="UP000001396"/>
    </source>
</evidence>
<keyword evidence="4 7" id="KW-0811">Translocation</keyword>
<feature type="compositionally biased region" description="Polar residues" evidence="8">
    <location>
        <begin position="48"/>
        <end position="63"/>
    </location>
</feature>
<dbReference type="FunCoup" id="D3B447">
    <property type="interactions" value="695"/>
</dbReference>
<reference evidence="9 10" key="1">
    <citation type="journal article" date="2011" name="Genome Res.">
        <title>Phylogeny-wide analysis of social amoeba genomes highlights ancient origins for complex intercellular communication.</title>
        <authorList>
            <person name="Heidel A.J."/>
            <person name="Lawal H.M."/>
            <person name="Felder M."/>
            <person name="Schilde C."/>
            <person name="Helps N.R."/>
            <person name="Tunggal B."/>
            <person name="Rivero F."/>
            <person name="John U."/>
            <person name="Schleicher M."/>
            <person name="Eichinger L."/>
            <person name="Platzer M."/>
            <person name="Noegel A.A."/>
            <person name="Schaap P."/>
            <person name="Gloeckner G."/>
        </authorList>
    </citation>
    <scope>NUCLEOTIDE SEQUENCE [LARGE SCALE GENOMIC DNA]</scope>
    <source>
        <strain evidence="10">ATCC 26659 / Pp 5 / PN500</strain>
    </source>
</reference>
<dbReference type="GO" id="GO:0031080">
    <property type="term" value="C:nuclear pore outer ring"/>
    <property type="evidence" value="ECO:0007669"/>
    <property type="project" value="TreeGrafter"/>
</dbReference>
<accession>D3B447</accession>
<dbReference type="GO" id="GO:0000973">
    <property type="term" value="P:post-transcriptional tethering of RNA polymerase II gene DNA at nuclear periphery"/>
    <property type="evidence" value="ECO:0007669"/>
    <property type="project" value="TreeGrafter"/>
</dbReference>
<evidence type="ECO:0000313" key="9">
    <source>
        <dbReference type="EMBL" id="EFA84095.1"/>
    </source>
</evidence>
<keyword evidence="2" id="KW-0509">mRNA transport</keyword>
<gene>
    <name evidence="9" type="primary">nup107</name>
    <name evidence="9" type="ORF">PPL_03168</name>
</gene>
<evidence type="ECO:0000256" key="2">
    <source>
        <dbReference type="ARBA" id="ARBA00022816"/>
    </source>
</evidence>
<proteinExistence type="inferred from homology"/>
<dbReference type="GeneID" id="31358691"/>
<dbReference type="AlphaFoldDB" id="D3B447"/>
<dbReference type="Gene3D" id="1.20.190.50">
    <property type="match status" value="1"/>
</dbReference>
<protein>
    <recommendedName>
        <fullName evidence="7">Nuclear pore complex protein</fullName>
    </recommendedName>
</protein>
<dbReference type="GO" id="GO:0031965">
    <property type="term" value="C:nuclear membrane"/>
    <property type="evidence" value="ECO:0007669"/>
    <property type="project" value="UniProtKB-SubCell"/>
</dbReference>
<dbReference type="OMA" id="MAHIVLF"/>
<comment type="subcellular location">
    <subcellularLocation>
        <location evidence="7">Nucleus</location>
        <location evidence="7">Nuclear pore complex</location>
    </subcellularLocation>
    <subcellularLocation>
        <location evidence="7">Nucleus membrane</location>
    </subcellularLocation>
</comment>
<dbReference type="InterPro" id="IPR007252">
    <property type="entry name" value="Nup84/Nup107"/>
</dbReference>
<dbReference type="Proteomes" id="UP000001396">
    <property type="component" value="Unassembled WGS sequence"/>
</dbReference>
<organism evidence="9 10">
    <name type="scientific">Heterostelium pallidum (strain ATCC 26659 / Pp 5 / PN500)</name>
    <name type="common">Cellular slime mold</name>
    <name type="synonym">Polysphondylium pallidum</name>
    <dbReference type="NCBI Taxonomy" id="670386"/>
    <lineage>
        <taxon>Eukaryota</taxon>
        <taxon>Amoebozoa</taxon>
        <taxon>Evosea</taxon>
        <taxon>Eumycetozoa</taxon>
        <taxon>Dictyostelia</taxon>
        <taxon>Acytosteliales</taxon>
        <taxon>Acytosteliaceae</taxon>
        <taxon>Heterostelium</taxon>
    </lineage>
</organism>
<evidence type="ECO:0000256" key="5">
    <source>
        <dbReference type="ARBA" id="ARBA00023132"/>
    </source>
</evidence>
<comment type="similarity">
    <text evidence="7">Belongs to the nucleoporin Nup84/Nup107 family.</text>
</comment>
<evidence type="ECO:0000256" key="6">
    <source>
        <dbReference type="ARBA" id="ARBA00023242"/>
    </source>
</evidence>
<comment type="subunit">
    <text evidence="7">Part of the nuclear pore complex (NPC).</text>
</comment>